<feature type="domain" description="RanBP2-type" evidence="6">
    <location>
        <begin position="771"/>
        <end position="800"/>
    </location>
</feature>
<feature type="compositionally biased region" description="Polar residues" evidence="5">
    <location>
        <begin position="166"/>
        <end position="181"/>
    </location>
</feature>
<evidence type="ECO:0000256" key="5">
    <source>
        <dbReference type="SAM" id="MobiDB-lite"/>
    </source>
</evidence>
<keyword evidence="1" id="KW-0479">Metal-binding</keyword>
<organism evidence="7 8">
    <name type="scientific">Papiliotrema laurentii</name>
    <name type="common">Cryptococcus laurentii</name>
    <dbReference type="NCBI Taxonomy" id="5418"/>
    <lineage>
        <taxon>Eukaryota</taxon>
        <taxon>Fungi</taxon>
        <taxon>Dikarya</taxon>
        <taxon>Basidiomycota</taxon>
        <taxon>Agaricomycotina</taxon>
        <taxon>Tremellomycetes</taxon>
        <taxon>Tremellales</taxon>
        <taxon>Rhynchogastremaceae</taxon>
        <taxon>Papiliotrema</taxon>
    </lineage>
</organism>
<dbReference type="Proteomes" id="UP001182556">
    <property type="component" value="Unassembled WGS sequence"/>
</dbReference>
<proteinExistence type="predicted"/>
<evidence type="ECO:0000313" key="8">
    <source>
        <dbReference type="Proteomes" id="UP001182556"/>
    </source>
</evidence>
<comment type="caution">
    <text evidence="7">The sequence shown here is derived from an EMBL/GenBank/DDBJ whole genome shotgun (WGS) entry which is preliminary data.</text>
</comment>
<feature type="compositionally biased region" description="Basic and acidic residues" evidence="5">
    <location>
        <begin position="591"/>
        <end position="606"/>
    </location>
</feature>
<feature type="region of interest" description="Disordered" evidence="5">
    <location>
        <begin position="747"/>
        <end position="767"/>
    </location>
</feature>
<dbReference type="GO" id="GO:0008270">
    <property type="term" value="F:zinc ion binding"/>
    <property type="evidence" value="ECO:0007669"/>
    <property type="project" value="UniProtKB-KW"/>
</dbReference>
<feature type="domain" description="RanBP2-type" evidence="6">
    <location>
        <begin position="902"/>
        <end position="929"/>
    </location>
</feature>
<protein>
    <recommendedName>
        <fullName evidence="6">RanBP2-type domain-containing protein</fullName>
    </recommendedName>
</protein>
<feature type="region of interest" description="Disordered" evidence="5">
    <location>
        <begin position="483"/>
        <end position="505"/>
    </location>
</feature>
<feature type="compositionally biased region" description="Low complexity" evidence="5">
    <location>
        <begin position="55"/>
        <end position="65"/>
    </location>
</feature>
<feature type="domain" description="RanBP2-type" evidence="6">
    <location>
        <begin position="832"/>
        <end position="862"/>
    </location>
</feature>
<feature type="region of interest" description="Disordered" evidence="5">
    <location>
        <begin position="862"/>
        <end position="906"/>
    </location>
</feature>
<dbReference type="PROSITE" id="PS50199">
    <property type="entry name" value="ZF_RANBP2_2"/>
    <property type="match status" value="3"/>
</dbReference>
<feature type="compositionally biased region" description="Low complexity" evidence="5">
    <location>
        <begin position="866"/>
        <end position="877"/>
    </location>
</feature>
<dbReference type="EMBL" id="JAODAN010000009">
    <property type="protein sequence ID" value="KAK1922098.1"/>
    <property type="molecule type" value="Genomic_DNA"/>
</dbReference>
<name>A0AAD9CXB7_PAPLA</name>
<evidence type="ECO:0000256" key="2">
    <source>
        <dbReference type="ARBA" id="ARBA00022771"/>
    </source>
</evidence>
<feature type="region of interest" description="Disordered" evidence="5">
    <location>
        <begin position="55"/>
        <end position="106"/>
    </location>
</feature>
<feature type="region of interest" description="Disordered" evidence="5">
    <location>
        <begin position="572"/>
        <end position="619"/>
    </location>
</feature>
<feature type="compositionally biased region" description="Low complexity" evidence="5">
    <location>
        <begin position="484"/>
        <end position="494"/>
    </location>
</feature>
<evidence type="ECO:0000256" key="1">
    <source>
        <dbReference type="ARBA" id="ARBA00022723"/>
    </source>
</evidence>
<keyword evidence="3" id="KW-0862">Zinc</keyword>
<keyword evidence="8" id="KW-1185">Reference proteome</keyword>
<feature type="compositionally biased region" description="Basic and acidic residues" evidence="5">
    <location>
        <begin position="1"/>
        <end position="13"/>
    </location>
</feature>
<feature type="region of interest" description="Disordered" evidence="5">
    <location>
        <begin position="407"/>
        <end position="441"/>
    </location>
</feature>
<evidence type="ECO:0000256" key="4">
    <source>
        <dbReference type="PROSITE-ProRule" id="PRU00322"/>
    </source>
</evidence>
<gene>
    <name evidence="7" type="ORF">DB88DRAFT_497141</name>
</gene>
<reference evidence="7" key="1">
    <citation type="submission" date="2023-02" db="EMBL/GenBank/DDBJ databases">
        <title>Identification and recombinant expression of a fungal hydrolase from Papiliotrema laurentii that hydrolyzes apple cutin and clears colloidal polyester polyurethane.</title>
        <authorList>
            <consortium name="DOE Joint Genome Institute"/>
            <person name="Roman V.A."/>
            <person name="Bojanowski C."/>
            <person name="Crable B.R."/>
            <person name="Wagner D.N."/>
            <person name="Hung C.S."/>
            <person name="Nadeau L.J."/>
            <person name="Schratz L."/>
            <person name="Haridas S."/>
            <person name="Pangilinan J."/>
            <person name="Lipzen A."/>
            <person name="Na H."/>
            <person name="Yan M."/>
            <person name="Ng V."/>
            <person name="Grigoriev I.V."/>
            <person name="Spatafora J.W."/>
            <person name="Barlow D."/>
            <person name="Biffinger J."/>
            <person name="Kelley-Loughnane N."/>
            <person name="Varaljay V.A."/>
            <person name="Crookes-Goodson W.J."/>
        </authorList>
    </citation>
    <scope>NUCLEOTIDE SEQUENCE</scope>
    <source>
        <strain evidence="7">5307AH</strain>
    </source>
</reference>
<feature type="region of interest" description="Disordered" evidence="5">
    <location>
        <begin position="286"/>
        <end position="314"/>
    </location>
</feature>
<sequence length="929" mass="97637">MDRSSRHALRAERISASPYKRPQSSGIKQSSSGTFSTVKNLFSYALSPLFRSSSSTTLALPSTTSDLPVEVEEKSESGSEDGWNGEPPSMTENANEADQEDSTRAVDLYDLAAAAGQSGEAFEERASQWRARGEIAGGRRDVARRILEGQPVPTTNSTPASSSTPNGQINGTSDIAQSTAQKRPRSAIMTTPLKSTLNGIFTPTPSFLPPASGSPGSAALAAFLDAKKGSTMTAEDLRVIDSLTEHLHVEAGSPRQAGKEVQYGGWSAGMPPRVTKPIPGARGGFSTPSRSTFASPGNTPGSIFSVGTSTPLSASKASPYRVRYLGPGMSPKRMLGKQSGSGLKPLRHFDPAAEDSEESAAKKRRVDDSLTSDMDVEPEQPGPKSSLSQTVSLPDLASIAASPFALDKGKSKVGPQPHPLRQSTVAITEPAPAPKEKPDYVAKGKQRAANIIRELVEEQLAPAKAAKATGALTSDIVINPYDVSSSRTSTPPETRVFESPRKSTLRASVRGTPLRGAAAKLELHRSTGSKASNPSPVKSTFSFGNQFATSAEKRPAAETPTTGAKEVHFDELAEDEDEVSTVARTVASTKEAPRQPKEIKEPEPFKPYDVPVLDTPSRPIPSFASPSVSTFVPSPTATGVVQKPEEPAPKFTLTAPKPITPVEEDKLDFVATSSKSEERKDKFDASKIWLSAKDTVLAIAKPALPFFTFDPIKSSSKDGDDTKRAKEEALKASTVKFTFTFPSLSGGSSAETSVPAPTPFQWPSGNGSTKSSGEWVCGTCMCKSPDAASKCVVCEEPRPKSIAAPPAPAPATSTPAPAAKPFQWPTGSAPAKASTEWVCGTCMCKSPDSASKCVVCEEPRPKSTGAPTAPATAAPAPSSVPAPAPAPMPFQWPSGSAAPKQSSDEWTCSTCMCKSPMSASKCVVCETPK</sequence>
<evidence type="ECO:0000259" key="6">
    <source>
        <dbReference type="PROSITE" id="PS50199"/>
    </source>
</evidence>
<evidence type="ECO:0000256" key="3">
    <source>
        <dbReference type="ARBA" id="ARBA00022833"/>
    </source>
</evidence>
<evidence type="ECO:0000313" key="7">
    <source>
        <dbReference type="EMBL" id="KAK1922098.1"/>
    </source>
</evidence>
<feature type="compositionally biased region" description="Low complexity" evidence="5">
    <location>
        <begin position="151"/>
        <end position="165"/>
    </location>
</feature>
<feature type="region of interest" description="Disordered" evidence="5">
    <location>
        <begin position="149"/>
        <end position="185"/>
    </location>
</feature>
<dbReference type="SMART" id="SM00547">
    <property type="entry name" value="ZnF_RBZ"/>
    <property type="match status" value="3"/>
</dbReference>
<keyword evidence="2 4" id="KW-0863">Zinc-finger</keyword>
<dbReference type="InterPro" id="IPR001876">
    <property type="entry name" value="Znf_RanBP2"/>
</dbReference>
<accession>A0AAD9CXB7</accession>
<feature type="region of interest" description="Disordered" evidence="5">
    <location>
        <begin position="1"/>
        <end position="33"/>
    </location>
</feature>
<dbReference type="AlphaFoldDB" id="A0AAD9CXB7"/>
<feature type="compositionally biased region" description="Low complexity" evidence="5">
    <location>
        <begin position="801"/>
        <end position="821"/>
    </location>
</feature>
<feature type="compositionally biased region" description="Polar residues" evidence="5">
    <location>
        <begin position="22"/>
        <end position="33"/>
    </location>
</feature>
<feature type="region of interest" description="Disordered" evidence="5">
    <location>
        <begin position="801"/>
        <end position="827"/>
    </location>
</feature>
<feature type="compositionally biased region" description="Pro residues" evidence="5">
    <location>
        <begin position="878"/>
        <end position="890"/>
    </location>
</feature>
<feature type="region of interest" description="Disordered" evidence="5">
    <location>
        <begin position="328"/>
        <end position="390"/>
    </location>
</feature>
<dbReference type="Gene3D" id="4.10.1060.10">
    <property type="entry name" value="Zinc finger, RanBP2-type"/>
    <property type="match status" value="3"/>
</dbReference>
<feature type="compositionally biased region" description="Basic and acidic residues" evidence="5">
    <location>
        <begin position="359"/>
        <end position="368"/>
    </location>
</feature>